<keyword evidence="3" id="KW-1185">Reference proteome</keyword>
<proteinExistence type="predicted"/>
<dbReference type="RefSeq" id="WP_158899687.1">
    <property type="nucleotide sequence ID" value="NZ_CP035733.1"/>
</dbReference>
<gene>
    <name evidence="2" type="ORF">EUU25_07335</name>
</gene>
<name>A0A6I6L3F2_9SPHN</name>
<dbReference type="KEGG" id="slaa:EUU25_07335"/>
<dbReference type="AlphaFoldDB" id="A0A6I6L3F2"/>
<evidence type="ECO:0000313" key="3">
    <source>
        <dbReference type="Proteomes" id="UP000428803"/>
    </source>
</evidence>
<evidence type="ECO:0000256" key="1">
    <source>
        <dbReference type="SAM" id="MobiDB-lite"/>
    </source>
</evidence>
<feature type="compositionally biased region" description="Low complexity" evidence="1">
    <location>
        <begin position="58"/>
        <end position="67"/>
    </location>
</feature>
<sequence>MHARTLIAAFILVGLSGCGGNKEDSQLTETRMDDLDSLEGTISDDMVNTDTSTDEGPIEAAPPIEAKPTAKTDDKSTEKMTGPAAAITEDKAAAE</sequence>
<organism evidence="2 3">
    <name type="scientific">Sphingorhabdus lacus</name>
    <dbReference type="NCBI Taxonomy" id="392610"/>
    <lineage>
        <taxon>Bacteria</taxon>
        <taxon>Pseudomonadati</taxon>
        <taxon>Pseudomonadota</taxon>
        <taxon>Alphaproteobacteria</taxon>
        <taxon>Sphingomonadales</taxon>
        <taxon>Sphingomonadaceae</taxon>
        <taxon>Sphingorhabdus</taxon>
    </lineage>
</organism>
<feature type="compositionally biased region" description="Basic and acidic residues" evidence="1">
    <location>
        <begin position="68"/>
        <end position="78"/>
    </location>
</feature>
<protein>
    <submittedName>
        <fullName evidence="2">Uncharacterized protein</fullName>
    </submittedName>
</protein>
<reference evidence="3" key="1">
    <citation type="submission" date="2019-01" db="EMBL/GenBank/DDBJ databases">
        <title>Sphingorhabdus lacus sp.nov., isolated from an oligotrophic freshwater lake.</title>
        <authorList>
            <person name="Park M."/>
        </authorList>
    </citation>
    <scope>NUCLEOTIDE SEQUENCE [LARGE SCALE GENOMIC DNA]</scope>
    <source>
        <strain evidence="3">IMCC1753</strain>
    </source>
</reference>
<feature type="region of interest" description="Disordered" evidence="1">
    <location>
        <begin position="30"/>
        <end position="95"/>
    </location>
</feature>
<evidence type="ECO:0000313" key="2">
    <source>
        <dbReference type="EMBL" id="QGY80450.1"/>
    </source>
</evidence>
<dbReference type="EMBL" id="CP035733">
    <property type="protein sequence ID" value="QGY80450.1"/>
    <property type="molecule type" value="Genomic_DNA"/>
</dbReference>
<dbReference type="Proteomes" id="UP000428803">
    <property type="component" value="Chromosome"/>
</dbReference>
<accession>A0A6I6L3F2</accession>
<dbReference type="OrthoDB" id="7597380at2"/>
<dbReference type="PROSITE" id="PS51257">
    <property type="entry name" value="PROKAR_LIPOPROTEIN"/>
    <property type="match status" value="1"/>
</dbReference>